<feature type="region of interest" description="Disordered" evidence="1">
    <location>
        <begin position="299"/>
        <end position="384"/>
    </location>
</feature>
<evidence type="ECO:0000256" key="1">
    <source>
        <dbReference type="SAM" id="MobiDB-lite"/>
    </source>
</evidence>
<reference evidence="3" key="1">
    <citation type="journal article" date="2017" name="Nat. Ecol. Evol.">
        <title>Genome expansion and lineage-specific genetic innovations in the forest pathogenic fungi Armillaria.</title>
        <authorList>
            <person name="Sipos G."/>
            <person name="Prasanna A.N."/>
            <person name="Walter M.C."/>
            <person name="O'Connor E."/>
            <person name="Balint B."/>
            <person name="Krizsan K."/>
            <person name="Kiss B."/>
            <person name="Hess J."/>
            <person name="Varga T."/>
            <person name="Slot J."/>
            <person name="Riley R."/>
            <person name="Boka B."/>
            <person name="Rigling D."/>
            <person name="Barry K."/>
            <person name="Lee J."/>
            <person name="Mihaltcheva S."/>
            <person name="LaButti K."/>
            <person name="Lipzen A."/>
            <person name="Waldron R."/>
            <person name="Moloney N.M."/>
            <person name="Sperisen C."/>
            <person name="Kredics L."/>
            <person name="Vagvoelgyi C."/>
            <person name="Patrignani A."/>
            <person name="Fitzpatrick D."/>
            <person name="Nagy I."/>
            <person name="Doyle S."/>
            <person name="Anderson J.B."/>
            <person name="Grigoriev I.V."/>
            <person name="Gueldener U."/>
            <person name="Muensterkoetter M."/>
            <person name="Nagy L.G."/>
        </authorList>
    </citation>
    <scope>NUCLEOTIDE SEQUENCE [LARGE SCALE GENOMIC DNA]</scope>
    <source>
        <strain evidence="3">C18/9</strain>
    </source>
</reference>
<evidence type="ECO:0000313" key="2">
    <source>
        <dbReference type="EMBL" id="SJL01192.1"/>
    </source>
</evidence>
<name>A0A284QXS2_ARMOS</name>
<dbReference type="Proteomes" id="UP000219338">
    <property type="component" value="Unassembled WGS sequence"/>
</dbReference>
<evidence type="ECO:0000313" key="3">
    <source>
        <dbReference type="Proteomes" id="UP000219338"/>
    </source>
</evidence>
<keyword evidence="3" id="KW-1185">Reference proteome</keyword>
<sequence>MSHLAPQHLIHTRMGPSLPWHHASLMKTPQYVASPDFKKYAQWLEIAGTGGGKVFVETTPSGTADEAVAIIVGCVSPNKLFVGSKGSWHEKFGTEFAKTKFQVTLLPPKDTDFIDDFKEALDVLAASQRSAGITGDNKNLFAPDSSSMGIRFSASVFKELGIEEWKVPTDVQSELDKIKQSHEVCPLLVYDEQDNRILPEKVAGALSGTLVEMHFTLLHWVIHPKDQKPFDSFMARIVQICILGPPTKTSSLPGNYRTDRKRPYRPLAFRKLVEEQHVATKHFHPANVANVEKAKEIVDRGSVPKETGGDADSGSTISEWSRSDQDEAEKSNGETSAKPSETVELPSNLEVNLTLMEKTTSGSKRKAVGPVEDAPAHKKTRKNV</sequence>
<accession>A0A284QXS2</accession>
<dbReference type="OrthoDB" id="3064537at2759"/>
<dbReference type="EMBL" id="FUEG01000003">
    <property type="protein sequence ID" value="SJL01192.1"/>
    <property type="molecule type" value="Genomic_DNA"/>
</dbReference>
<gene>
    <name evidence="2" type="ORF">ARMOST_04510</name>
</gene>
<organism evidence="2 3">
    <name type="scientific">Armillaria ostoyae</name>
    <name type="common">Armillaria root rot fungus</name>
    <dbReference type="NCBI Taxonomy" id="47428"/>
    <lineage>
        <taxon>Eukaryota</taxon>
        <taxon>Fungi</taxon>
        <taxon>Dikarya</taxon>
        <taxon>Basidiomycota</taxon>
        <taxon>Agaricomycotina</taxon>
        <taxon>Agaricomycetes</taxon>
        <taxon>Agaricomycetidae</taxon>
        <taxon>Agaricales</taxon>
        <taxon>Marasmiineae</taxon>
        <taxon>Physalacriaceae</taxon>
        <taxon>Armillaria</taxon>
    </lineage>
</organism>
<dbReference type="AlphaFoldDB" id="A0A284QXS2"/>
<feature type="compositionally biased region" description="Basic and acidic residues" evidence="1">
    <location>
        <begin position="321"/>
        <end position="332"/>
    </location>
</feature>
<protein>
    <submittedName>
        <fullName evidence="2">Uncharacterized protein</fullName>
    </submittedName>
</protein>
<proteinExistence type="predicted"/>